<comment type="caution">
    <text evidence="1">The sequence shown here is derived from an EMBL/GenBank/DDBJ whole genome shotgun (WGS) entry which is preliminary data.</text>
</comment>
<evidence type="ECO:0000313" key="2">
    <source>
        <dbReference type="Proteomes" id="UP001240984"/>
    </source>
</evidence>
<sequence>MTSMKRLNRATLARQLLLAREPLSTADGVRRVVALQAQSPASPYLALWNRLSGFDPAALDAAFADGTVVRATLVRMTLHAVHAEDWPILHGAMAPRLRDGRLHDNRYTGTGLSDADGDALLPALAEFAGTPRTGADIEAMLAERSGAPGRWVWWALRTFAPLRHVPTGGPWAYGPPPATYVAAAGSRPHEEAVQDLVLRYLQGFGPATMQDIGQFSLMTQSAIRRAVAGLGDRLIRLDGRLLDVPGGVLPDEDTIAPPRLLPMWDSILLAYADRSRVVPPAYRPVIFRRNGDVLPAVLVDGQVAGVWRATGEGVEITAFHPLDDATWHDLETEARSLLAFLAGREPLVYRRYGHWWAKDLPAAEVRTVGH</sequence>
<evidence type="ECO:0000313" key="1">
    <source>
        <dbReference type="EMBL" id="MDP9795027.1"/>
    </source>
</evidence>
<organism evidence="1 2">
    <name type="scientific">Catenuloplanes nepalensis</name>
    <dbReference type="NCBI Taxonomy" id="587533"/>
    <lineage>
        <taxon>Bacteria</taxon>
        <taxon>Bacillati</taxon>
        <taxon>Actinomycetota</taxon>
        <taxon>Actinomycetes</taxon>
        <taxon>Micromonosporales</taxon>
        <taxon>Micromonosporaceae</taxon>
        <taxon>Catenuloplanes</taxon>
    </lineage>
</organism>
<protein>
    <recommendedName>
        <fullName evidence="3">Winged helix DNA-binding domain-containing protein</fullName>
    </recommendedName>
</protein>
<reference evidence="1 2" key="1">
    <citation type="submission" date="2023-07" db="EMBL/GenBank/DDBJ databases">
        <title>Sequencing the genomes of 1000 actinobacteria strains.</title>
        <authorList>
            <person name="Klenk H.-P."/>
        </authorList>
    </citation>
    <scope>NUCLEOTIDE SEQUENCE [LARGE SCALE GENOMIC DNA]</scope>
    <source>
        <strain evidence="1 2">DSM 44710</strain>
    </source>
</reference>
<dbReference type="EMBL" id="JAUSRA010000001">
    <property type="protein sequence ID" value="MDP9795027.1"/>
    <property type="molecule type" value="Genomic_DNA"/>
</dbReference>
<dbReference type="PANTHER" id="PTHR38479">
    <property type="entry name" value="LMO0824 PROTEIN"/>
    <property type="match status" value="1"/>
</dbReference>
<name>A0ABT9MUB5_9ACTN</name>
<dbReference type="InterPro" id="IPR009351">
    <property type="entry name" value="AlkZ-like"/>
</dbReference>
<accession>A0ABT9MUB5</accession>
<dbReference type="Proteomes" id="UP001240984">
    <property type="component" value="Unassembled WGS sequence"/>
</dbReference>
<evidence type="ECO:0008006" key="3">
    <source>
        <dbReference type="Google" id="ProtNLM"/>
    </source>
</evidence>
<proteinExistence type="predicted"/>
<gene>
    <name evidence="1" type="ORF">J2S43_003539</name>
</gene>
<dbReference type="Pfam" id="PF06224">
    <property type="entry name" value="AlkZ-like"/>
    <property type="match status" value="1"/>
</dbReference>
<dbReference type="PANTHER" id="PTHR38479:SF2">
    <property type="entry name" value="WINGED HELIX DNA-BINDING DOMAIN-CONTAINING PROTEIN"/>
    <property type="match status" value="1"/>
</dbReference>
<keyword evidence="2" id="KW-1185">Reference proteome</keyword>